<dbReference type="PANTHER" id="PTHR11905">
    <property type="entry name" value="ADAM A DISINTEGRIN AND METALLOPROTEASE DOMAIN"/>
    <property type="match status" value="1"/>
</dbReference>
<evidence type="ECO:0000259" key="9">
    <source>
        <dbReference type="PROSITE" id="PS50215"/>
    </source>
</evidence>
<comment type="caution">
    <text evidence="4">Lacks conserved residue(s) required for the propagation of feature annotation.</text>
</comment>
<dbReference type="InterPro" id="IPR024079">
    <property type="entry name" value="MetalloPept_cat_dom_sf"/>
</dbReference>
<feature type="binding site" evidence="4">
    <location>
        <position position="426"/>
    </location>
    <ligand>
        <name>Zn(2+)</name>
        <dbReference type="ChEBI" id="CHEBI:29105"/>
        <note>catalytic</note>
    </ligand>
</feature>
<dbReference type="Pfam" id="PF00200">
    <property type="entry name" value="Disintegrin"/>
    <property type="match status" value="1"/>
</dbReference>
<feature type="compositionally biased region" description="Basic and acidic residues" evidence="5">
    <location>
        <begin position="755"/>
        <end position="764"/>
    </location>
</feature>
<keyword evidence="6" id="KW-0812">Transmembrane</keyword>
<feature type="chain" id="PRO_5002526734" description="Disintegrin and metalloproteinase domain-containing protein B" evidence="7">
    <location>
        <begin position="24"/>
        <end position="804"/>
    </location>
</feature>
<accession>A0A0F8A037</accession>
<keyword evidence="7" id="KW-0732">Signal</keyword>
<keyword evidence="6" id="KW-0472">Membrane</keyword>
<dbReference type="Pfam" id="PF13688">
    <property type="entry name" value="Reprolysin_5"/>
    <property type="match status" value="1"/>
</dbReference>
<feature type="region of interest" description="Disordered" evidence="5">
    <location>
        <begin position="740"/>
        <end position="804"/>
    </location>
</feature>
<dbReference type="AlphaFoldDB" id="A0A0F8A037"/>
<feature type="domain" description="Disintegrin" evidence="8">
    <location>
        <begin position="512"/>
        <end position="602"/>
    </location>
</feature>
<keyword evidence="6" id="KW-1133">Transmembrane helix</keyword>
<name>A0A0F8A037_9HYPO</name>
<keyword evidence="4" id="KW-0862">Zinc</keyword>
<feature type="signal peptide" evidence="7">
    <location>
        <begin position="1"/>
        <end position="23"/>
    </location>
</feature>
<dbReference type="InterPro" id="IPR001590">
    <property type="entry name" value="Peptidase_M12B"/>
</dbReference>
<dbReference type="GO" id="GO:0006508">
    <property type="term" value="P:proteolysis"/>
    <property type="evidence" value="ECO:0007669"/>
    <property type="project" value="InterPro"/>
</dbReference>
<dbReference type="CDD" id="cd04271">
    <property type="entry name" value="ZnMc_ADAM_fungal"/>
    <property type="match status" value="1"/>
</dbReference>
<dbReference type="SUPFAM" id="SSF57552">
    <property type="entry name" value="Blood coagulation inhibitor (disintegrin)"/>
    <property type="match status" value="1"/>
</dbReference>
<dbReference type="SUPFAM" id="SSF55486">
    <property type="entry name" value="Metalloproteases ('zincins'), catalytic domain"/>
    <property type="match status" value="1"/>
</dbReference>
<dbReference type="InterPro" id="IPR001762">
    <property type="entry name" value="Disintegrin_dom"/>
</dbReference>
<evidence type="ECO:0000256" key="1">
    <source>
        <dbReference type="ARBA" id="ARBA00023157"/>
    </source>
</evidence>
<sequence>MVTLRSCVTALASTILLAPTSIAHSIRRNPLRYLTFVEDAVINTHSHRIHSHSQFDLVFTLHNGTERIRLALHPNHDIIHDDFAVAYLDPDGTVRETEKIARTEHKVYRGDAFFERPGHSGWSKGGWARVTIHQDGEHPVFDGAFRIDGNHHNVQTADQYARLRGPDDPEIDVARSGSDSMIVWRDSDVIDPDDIDDDHMELKRSLSPGSLCGSDTLDYNTRVFDPSTQSQNTLRAMDVRSLFGRQIGDIGGPSGPTINLASSIGSLDGCPTTKKVALVGIATDCTYWQDFSSKEDIRKNIISMVNKASELYESTFKISLGIREIRISDKNCPATPAPASPWNIDCNGQFNITNRLNAFSQWRSQFQDANAYWTLLTKCATDSAVGLAWRGQVCRQGLDTNPGSDDKVASANVVVRTDTEWQIFAHESGHTFGAFHDCTSSTCPLQNSKDACCPLSSSTCDAKGQFIMNPTTGKGITQFSPCSIGNICSGLKTNMVKGSCLTDNKNVQTITGSQCGNGIVESGEDCDCGGEQTCKDNKCCDPKTCKFTAGSVCDPSNEDCCSKECKFASSGTVCRASTGECDPAETCTGDRASCPEDQHKNDGDACSNGLKCASGQCTSRDLQCKTMTSTLRGVNGTKACPGSSCLLACTSDGMDYGQCFTMNQYFLDGTDCGGGGKCANGSCKGASTFKEIGQWIEEHKTIFIPVVTVVGAIIVILILLSIISRIRACMRRRKVAQRMQGWPAPAGGPGGGAARKPESQRRQWSESSSAGLYQAPPEHYNYSYPPQQPPPVQQTGRQRSMRYA</sequence>
<evidence type="ECO:0000313" key="10">
    <source>
        <dbReference type="EMBL" id="KJZ75042.1"/>
    </source>
</evidence>
<dbReference type="InterPro" id="IPR034028">
    <property type="entry name" value="ZnMc_ADAM_fungal"/>
</dbReference>
<dbReference type="OrthoDB" id="5951731at2759"/>
<evidence type="ECO:0000259" key="8">
    <source>
        <dbReference type="PROSITE" id="PS50214"/>
    </source>
</evidence>
<evidence type="ECO:0000256" key="2">
    <source>
        <dbReference type="ARBA" id="ARBA00056552"/>
    </source>
</evidence>
<proteinExistence type="predicted"/>
<dbReference type="PROSITE" id="PS50215">
    <property type="entry name" value="ADAM_MEPRO"/>
    <property type="match status" value="1"/>
</dbReference>
<protein>
    <recommendedName>
        <fullName evidence="3">Disintegrin and metalloproteinase domain-containing protein B</fullName>
    </recommendedName>
</protein>
<evidence type="ECO:0000256" key="4">
    <source>
        <dbReference type="PROSITE-ProRule" id="PRU00276"/>
    </source>
</evidence>
<evidence type="ECO:0000256" key="3">
    <source>
        <dbReference type="ARBA" id="ARBA00074021"/>
    </source>
</evidence>
<dbReference type="GO" id="GO:0046872">
    <property type="term" value="F:metal ion binding"/>
    <property type="evidence" value="ECO:0007669"/>
    <property type="project" value="UniProtKB-KW"/>
</dbReference>
<evidence type="ECO:0000313" key="11">
    <source>
        <dbReference type="Proteomes" id="UP000054481"/>
    </source>
</evidence>
<feature type="binding site" evidence="4">
    <location>
        <position position="436"/>
    </location>
    <ligand>
        <name>Zn(2+)</name>
        <dbReference type="ChEBI" id="CHEBI:29105"/>
        <note>catalytic</note>
    </ligand>
</feature>
<keyword evidence="4" id="KW-0479">Metal-binding</keyword>
<dbReference type="Proteomes" id="UP000054481">
    <property type="component" value="Unassembled WGS sequence"/>
</dbReference>
<dbReference type="EMBL" id="KQ030520">
    <property type="protein sequence ID" value="KJZ75042.1"/>
    <property type="molecule type" value="Genomic_DNA"/>
</dbReference>
<dbReference type="GO" id="GO:0004222">
    <property type="term" value="F:metalloendopeptidase activity"/>
    <property type="evidence" value="ECO:0007669"/>
    <property type="project" value="InterPro"/>
</dbReference>
<dbReference type="SMART" id="SM00050">
    <property type="entry name" value="DISIN"/>
    <property type="match status" value="1"/>
</dbReference>
<comment type="function">
    <text evidence="2">Probable zinc protease.</text>
</comment>
<dbReference type="Gene3D" id="4.10.70.10">
    <property type="entry name" value="Disintegrin domain"/>
    <property type="match status" value="1"/>
</dbReference>
<dbReference type="FunFam" id="4.10.70.10:FF:000003">
    <property type="entry name" value="Disintegrin and metalloproteinase domain-containing protein 17"/>
    <property type="match status" value="1"/>
</dbReference>
<evidence type="ECO:0000256" key="5">
    <source>
        <dbReference type="SAM" id="MobiDB-lite"/>
    </source>
</evidence>
<keyword evidence="1" id="KW-1015">Disulfide bond</keyword>
<dbReference type="InterPro" id="IPR036436">
    <property type="entry name" value="Disintegrin_dom_sf"/>
</dbReference>
<dbReference type="PANTHER" id="PTHR11905:SF159">
    <property type="entry name" value="ADAM METALLOPROTEASE"/>
    <property type="match status" value="1"/>
</dbReference>
<dbReference type="PROSITE" id="PS50214">
    <property type="entry name" value="DISINTEGRIN_2"/>
    <property type="match status" value="1"/>
</dbReference>
<feature type="domain" description="Peptidase M12B" evidence="9">
    <location>
        <begin position="274"/>
        <end position="487"/>
    </location>
</feature>
<keyword evidence="11" id="KW-1185">Reference proteome</keyword>
<feature type="active site" evidence="4">
    <location>
        <position position="427"/>
    </location>
</feature>
<organism evidence="10 11">
    <name type="scientific">Hirsutella minnesotensis 3608</name>
    <dbReference type="NCBI Taxonomy" id="1043627"/>
    <lineage>
        <taxon>Eukaryota</taxon>
        <taxon>Fungi</taxon>
        <taxon>Dikarya</taxon>
        <taxon>Ascomycota</taxon>
        <taxon>Pezizomycotina</taxon>
        <taxon>Sordariomycetes</taxon>
        <taxon>Hypocreomycetidae</taxon>
        <taxon>Hypocreales</taxon>
        <taxon>Ophiocordycipitaceae</taxon>
        <taxon>Hirsutella</taxon>
    </lineage>
</organism>
<feature type="transmembrane region" description="Helical" evidence="6">
    <location>
        <begin position="702"/>
        <end position="723"/>
    </location>
</feature>
<gene>
    <name evidence="10" type="ORF">HIM_05528</name>
</gene>
<dbReference type="Gene3D" id="3.40.390.10">
    <property type="entry name" value="Collagenase (Catalytic Domain)"/>
    <property type="match status" value="1"/>
</dbReference>
<reference evidence="10 11" key="1">
    <citation type="journal article" date="2014" name="Genome Biol. Evol.">
        <title>Comparative genomics and transcriptomics analyses reveal divergent lifestyle features of nematode endoparasitic fungus Hirsutella minnesotensis.</title>
        <authorList>
            <person name="Lai Y."/>
            <person name="Liu K."/>
            <person name="Zhang X."/>
            <person name="Zhang X."/>
            <person name="Li K."/>
            <person name="Wang N."/>
            <person name="Shu C."/>
            <person name="Wu Y."/>
            <person name="Wang C."/>
            <person name="Bushley K.E."/>
            <person name="Xiang M."/>
            <person name="Liu X."/>
        </authorList>
    </citation>
    <scope>NUCLEOTIDE SEQUENCE [LARGE SCALE GENOMIC DNA]</scope>
    <source>
        <strain evidence="10 11">3608</strain>
    </source>
</reference>
<feature type="binding site" evidence="4">
    <location>
        <position position="430"/>
    </location>
    <ligand>
        <name>Zn(2+)</name>
        <dbReference type="ChEBI" id="CHEBI:29105"/>
        <note>catalytic</note>
    </ligand>
</feature>
<evidence type="ECO:0000256" key="6">
    <source>
        <dbReference type="SAM" id="Phobius"/>
    </source>
</evidence>
<evidence type="ECO:0000256" key="7">
    <source>
        <dbReference type="SAM" id="SignalP"/>
    </source>
</evidence>